<keyword evidence="2" id="KW-0472">Membrane</keyword>
<evidence type="ECO:0000313" key="4">
    <source>
        <dbReference type="EMBL" id="CAH0397664.1"/>
    </source>
</evidence>
<feature type="compositionally biased region" description="Basic and acidic residues" evidence="1">
    <location>
        <begin position="542"/>
        <end position="556"/>
    </location>
</feature>
<accession>A0ABN8ASZ3</accession>
<evidence type="ECO:0000259" key="3">
    <source>
        <dbReference type="Pfam" id="PF02194"/>
    </source>
</evidence>
<organism evidence="4 5">
    <name type="scientific">Chilo suppressalis</name>
    <name type="common">Asiatic rice borer moth</name>
    <dbReference type="NCBI Taxonomy" id="168631"/>
    <lineage>
        <taxon>Eukaryota</taxon>
        <taxon>Metazoa</taxon>
        <taxon>Ecdysozoa</taxon>
        <taxon>Arthropoda</taxon>
        <taxon>Hexapoda</taxon>
        <taxon>Insecta</taxon>
        <taxon>Pterygota</taxon>
        <taxon>Neoptera</taxon>
        <taxon>Endopterygota</taxon>
        <taxon>Lepidoptera</taxon>
        <taxon>Glossata</taxon>
        <taxon>Ditrysia</taxon>
        <taxon>Pyraloidea</taxon>
        <taxon>Crambidae</taxon>
        <taxon>Crambinae</taxon>
        <taxon>Chilo</taxon>
    </lineage>
</organism>
<dbReference type="PANTHER" id="PTHR22775">
    <property type="entry name" value="SORTING NEXIN"/>
    <property type="match status" value="1"/>
</dbReference>
<feature type="region of interest" description="Disordered" evidence="1">
    <location>
        <begin position="537"/>
        <end position="619"/>
    </location>
</feature>
<dbReference type="Pfam" id="PF02194">
    <property type="entry name" value="PXA"/>
    <property type="match status" value="1"/>
</dbReference>
<feature type="transmembrane region" description="Helical" evidence="2">
    <location>
        <begin position="39"/>
        <end position="62"/>
    </location>
</feature>
<feature type="compositionally biased region" description="Low complexity" evidence="1">
    <location>
        <begin position="557"/>
        <end position="570"/>
    </location>
</feature>
<dbReference type="InterPro" id="IPR003114">
    <property type="entry name" value="Phox_assoc"/>
</dbReference>
<feature type="domain" description="PXA" evidence="3">
    <location>
        <begin position="107"/>
        <end position="266"/>
    </location>
</feature>
<dbReference type="EMBL" id="OU963894">
    <property type="protein sequence ID" value="CAH0397664.1"/>
    <property type="molecule type" value="Genomic_DNA"/>
</dbReference>
<sequence length="978" mass="107932">MLFKWNLLECLSIFSCTGAIVCILLNCVTNISPLTGAWFLAYIIVLFAVSLSLSFKFLQWLLHLNKPIKYELDGLVKDYPYLSSLIHILPQPRKRLVQEYKEYDTNELSVITTVLERKLVSSWYVQHISQEIGFPFACKQMLDQMIGKCFQICNKIEPKDVYVDSCAVLISHLKEYRKAIKRYEKLPNNTVESLYKKSHIISNPDKKTSSAEHCTNILRVVLKELVPWELWDTPQSELLVRILAKKLDGFIDNTLANPAWLNEKLLAYLKVKDVEEAEKDNKVESNTANIKETKEEIAIETKLDKPTVESALSTLITQTTAPILQQAINEEIVDDLRVPMETMNVVEEVPVNSTEPVDIKSSPVMRQRRGRQGRNEVKIYDRIIEGSVKTWETDIDLQCISLGQDLLASLDGEITLSRLWGQDAEPEGSPNPPRSKSPQALWFGEEDAIELDLADTSPKEPSPVRKELSPKPTDALLKDLQTTVHQAKTKIGDLQVPPNVNIDVPRKQYSGDEAAGMMEGLLDFGIAGFKKGLRLTGLSDDSQEKSPSHMYKEKNGRSSPPEGRGGRPAPVEAKEAITSTVIQREDNGVTNVPPLVKQHRVISQDSVPQPPQGRMGSGSMPRAGPVIPGAGPVIPGEGSVIPGAGPVMPGAAVGVSPPLIGLAESPEPEYEEAADLSTSIAKLRCLLQRAETSPKAEEVWWESQRAHSSRPIDAATLADEYDMNAERNASPGQTSNNMQRLDKLFQRTVTGVFNSIKTAVGAEGEVFPHSMNDWTYVTTSIELSVGGAVARLVGSRRALGHVDAALDSLHHIPRADLAPPVPDDIEEWCASMGSAWSAGSELIAAAALCATHCAHRLATLLMGELVEALMTVWLDDLSAWLRSQVFVVFERMSEGGDVMPGNAALEPDLEKTCAAIMDNMPTVMYIFGEEKLKDAVHLSVHSLSHECINKDLGFRLLDVFAVHFKRAAAIRNPSFDAN</sequence>
<dbReference type="PANTHER" id="PTHR22775:SF3">
    <property type="entry name" value="SORTING NEXIN-13"/>
    <property type="match status" value="1"/>
</dbReference>
<keyword evidence="2" id="KW-0812">Transmembrane</keyword>
<name>A0ABN8ASZ3_CHISP</name>
<evidence type="ECO:0000256" key="1">
    <source>
        <dbReference type="SAM" id="MobiDB-lite"/>
    </source>
</evidence>
<feature type="transmembrane region" description="Helical" evidence="2">
    <location>
        <begin position="6"/>
        <end position="27"/>
    </location>
</feature>
<keyword evidence="2" id="KW-1133">Transmembrane helix</keyword>
<gene>
    <name evidence="4" type="ORF">CHILSU_LOCUS739</name>
</gene>
<reference evidence="4" key="1">
    <citation type="submission" date="2021-12" db="EMBL/GenBank/DDBJ databases">
        <authorList>
            <person name="King R."/>
        </authorList>
    </citation>
    <scope>NUCLEOTIDE SEQUENCE</scope>
</reference>
<proteinExistence type="predicted"/>
<dbReference type="Proteomes" id="UP001153292">
    <property type="component" value="Chromosome 1"/>
</dbReference>
<evidence type="ECO:0000256" key="2">
    <source>
        <dbReference type="SAM" id="Phobius"/>
    </source>
</evidence>
<evidence type="ECO:0000313" key="5">
    <source>
        <dbReference type="Proteomes" id="UP001153292"/>
    </source>
</evidence>
<keyword evidence="5" id="KW-1185">Reference proteome</keyword>
<protein>
    <recommendedName>
        <fullName evidence="3">PXA domain-containing protein</fullName>
    </recommendedName>
</protein>